<evidence type="ECO:0000313" key="3">
    <source>
        <dbReference type="Proteomes" id="UP001346149"/>
    </source>
</evidence>
<feature type="compositionally biased region" description="Acidic residues" evidence="1">
    <location>
        <begin position="74"/>
        <end position="84"/>
    </location>
</feature>
<dbReference type="AlphaFoldDB" id="A0AAN7L7A8"/>
<sequence>MRKSNKKSANKVDAAPAVVATQNSVKKGKREAEEVLVKQIIAKKQKRDEGVEQALEEKKVKPKIQVKKTKEEESSSSDDSSSEEETQKPKAASPTKIHATAVNKPATSSSDSSSDEDEAVVANNPVSKLQNEPLKNDSDESDSEEESSDDDDDPKIMKTKIAAGKKESSSNNESSDGSDDEHKKTPLKDADVEMKDASPGTNGKTALELHNEYFNNRTVKISLAQEKGSSGASRKENPYSQGQGGKSQFKTLFIRGLDKRAGEDQTYLSE</sequence>
<accession>A0AAN7L7A8</accession>
<keyword evidence="3" id="KW-1185">Reference proteome</keyword>
<comment type="caution">
    <text evidence="2">The sequence shown here is derived from an EMBL/GenBank/DDBJ whole genome shotgun (WGS) entry which is preliminary data.</text>
</comment>
<feature type="compositionally biased region" description="Polar residues" evidence="1">
    <location>
        <begin position="227"/>
        <end position="250"/>
    </location>
</feature>
<dbReference type="EMBL" id="JAXQNO010000018">
    <property type="protein sequence ID" value="KAK4776410.1"/>
    <property type="molecule type" value="Genomic_DNA"/>
</dbReference>
<protein>
    <submittedName>
        <fullName evidence="2">Uncharacterized protein</fullName>
    </submittedName>
</protein>
<name>A0AAN7L7A8_TRANT</name>
<feature type="region of interest" description="Disordered" evidence="1">
    <location>
        <begin position="224"/>
        <end position="250"/>
    </location>
</feature>
<evidence type="ECO:0000313" key="2">
    <source>
        <dbReference type="EMBL" id="KAK4776410.1"/>
    </source>
</evidence>
<feature type="compositionally biased region" description="Acidic residues" evidence="1">
    <location>
        <begin position="139"/>
        <end position="153"/>
    </location>
</feature>
<feature type="region of interest" description="Disordered" evidence="1">
    <location>
        <begin position="42"/>
        <end position="205"/>
    </location>
</feature>
<proteinExistence type="predicted"/>
<feature type="compositionally biased region" description="Basic and acidic residues" evidence="1">
    <location>
        <begin position="180"/>
        <end position="196"/>
    </location>
</feature>
<feature type="compositionally biased region" description="Basic and acidic residues" evidence="1">
    <location>
        <begin position="46"/>
        <end position="59"/>
    </location>
</feature>
<dbReference type="Proteomes" id="UP001346149">
    <property type="component" value="Unassembled WGS sequence"/>
</dbReference>
<reference evidence="2 3" key="1">
    <citation type="journal article" date="2023" name="Hortic Res">
        <title>Pangenome of water caltrop reveals structural variations and asymmetric subgenome divergence after allopolyploidization.</title>
        <authorList>
            <person name="Zhang X."/>
            <person name="Chen Y."/>
            <person name="Wang L."/>
            <person name="Yuan Y."/>
            <person name="Fang M."/>
            <person name="Shi L."/>
            <person name="Lu R."/>
            <person name="Comes H.P."/>
            <person name="Ma Y."/>
            <person name="Chen Y."/>
            <person name="Huang G."/>
            <person name="Zhou Y."/>
            <person name="Zheng Z."/>
            <person name="Qiu Y."/>
        </authorList>
    </citation>
    <scope>NUCLEOTIDE SEQUENCE [LARGE SCALE GENOMIC DNA]</scope>
    <source>
        <strain evidence="2">F231</strain>
    </source>
</reference>
<evidence type="ECO:0000256" key="1">
    <source>
        <dbReference type="SAM" id="MobiDB-lite"/>
    </source>
</evidence>
<organism evidence="2 3">
    <name type="scientific">Trapa natans</name>
    <name type="common">Water chestnut</name>
    <dbReference type="NCBI Taxonomy" id="22666"/>
    <lineage>
        <taxon>Eukaryota</taxon>
        <taxon>Viridiplantae</taxon>
        <taxon>Streptophyta</taxon>
        <taxon>Embryophyta</taxon>
        <taxon>Tracheophyta</taxon>
        <taxon>Spermatophyta</taxon>
        <taxon>Magnoliopsida</taxon>
        <taxon>eudicotyledons</taxon>
        <taxon>Gunneridae</taxon>
        <taxon>Pentapetalae</taxon>
        <taxon>rosids</taxon>
        <taxon>malvids</taxon>
        <taxon>Myrtales</taxon>
        <taxon>Lythraceae</taxon>
        <taxon>Trapa</taxon>
    </lineage>
</organism>
<gene>
    <name evidence="2" type="ORF">SAY86_005098</name>
</gene>